<dbReference type="EMBL" id="AGNL01021247">
    <property type="protein sequence ID" value="EJK60311.1"/>
    <property type="molecule type" value="Genomic_DNA"/>
</dbReference>
<dbReference type="OMA" id="MMEECEE"/>
<protein>
    <submittedName>
        <fullName evidence="1">Uncharacterized protein</fullName>
    </submittedName>
</protein>
<proteinExistence type="predicted"/>
<reference evidence="1 2" key="1">
    <citation type="journal article" date="2012" name="Genome Biol.">
        <title>Genome and low-iron response of an oceanic diatom adapted to chronic iron limitation.</title>
        <authorList>
            <person name="Lommer M."/>
            <person name="Specht M."/>
            <person name="Roy A.S."/>
            <person name="Kraemer L."/>
            <person name="Andreson R."/>
            <person name="Gutowska M.A."/>
            <person name="Wolf J."/>
            <person name="Bergner S.V."/>
            <person name="Schilhabel M.B."/>
            <person name="Klostermeier U.C."/>
            <person name="Beiko R.G."/>
            <person name="Rosenstiel P."/>
            <person name="Hippler M."/>
            <person name="Laroche J."/>
        </authorList>
    </citation>
    <scope>NUCLEOTIDE SEQUENCE [LARGE SCALE GENOMIC DNA]</scope>
    <source>
        <strain evidence="1 2">CCMP1005</strain>
    </source>
</reference>
<dbReference type="eggNOG" id="ENOG502T0MG">
    <property type="taxonomic scope" value="Eukaryota"/>
</dbReference>
<evidence type="ECO:0000313" key="2">
    <source>
        <dbReference type="Proteomes" id="UP000266841"/>
    </source>
</evidence>
<dbReference type="OrthoDB" id="53846at2759"/>
<comment type="caution">
    <text evidence="1">The sequence shown here is derived from an EMBL/GenBank/DDBJ whole genome shotgun (WGS) entry which is preliminary data.</text>
</comment>
<dbReference type="AlphaFoldDB" id="K0SH44"/>
<evidence type="ECO:0000313" key="1">
    <source>
        <dbReference type="EMBL" id="EJK60311.1"/>
    </source>
</evidence>
<keyword evidence="2" id="KW-1185">Reference proteome</keyword>
<dbReference type="Proteomes" id="UP000266841">
    <property type="component" value="Unassembled WGS sequence"/>
</dbReference>
<organism evidence="1 2">
    <name type="scientific">Thalassiosira oceanica</name>
    <name type="common">Marine diatom</name>
    <dbReference type="NCBI Taxonomy" id="159749"/>
    <lineage>
        <taxon>Eukaryota</taxon>
        <taxon>Sar</taxon>
        <taxon>Stramenopiles</taxon>
        <taxon>Ochrophyta</taxon>
        <taxon>Bacillariophyta</taxon>
        <taxon>Coscinodiscophyceae</taxon>
        <taxon>Thalassiosirophycidae</taxon>
        <taxon>Thalassiosirales</taxon>
        <taxon>Thalassiosiraceae</taxon>
        <taxon>Thalassiosira</taxon>
    </lineage>
</organism>
<sequence>MLSATAQPFEPMPSDFGLCFANGHAQAIFCSATNPGHPEHEVISHVSDEAIDEFIPDAFDVAEIEAAEDFVEQLAYLDFQEEIEEAARTSFAGYGLRFAARRREGLVRVRPARAVGHRPRSGTVSSATEFESDLVAYHHRRHQASTPIRLERTRGCNVAKIVKSKSRRVNPIHQPRKHY</sequence>
<accession>K0SH44</accession>
<name>K0SH44_THAOC</name>
<gene>
    <name evidence="1" type="ORF">THAOC_19356</name>
</gene>